<keyword evidence="1" id="KW-0963">Cytoplasm</keyword>
<accession>A0A078KX01</accession>
<evidence type="ECO:0000313" key="2">
    <source>
        <dbReference type="EMBL" id="CDZ76258.1"/>
    </source>
</evidence>
<dbReference type="PANTHER" id="PTHR33602:SF1">
    <property type="entry name" value="REGULATORY PROTEIN RECX FAMILY PROTEIN"/>
    <property type="match status" value="1"/>
</dbReference>
<keyword evidence="3" id="KW-1185">Reference proteome</keyword>
<dbReference type="GO" id="GO:0006282">
    <property type="term" value="P:regulation of DNA repair"/>
    <property type="evidence" value="ECO:0007669"/>
    <property type="project" value="InterPro"/>
</dbReference>
<organism evidence="2 3">
    <name type="scientific">Legionella massiliensis</name>
    <dbReference type="NCBI Taxonomy" id="1034943"/>
    <lineage>
        <taxon>Bacteria</taxon>
        <taxon>Pseudomonadati</taxon>
        <taxon>Pseudomonadota</taxon>
        <taxon>Gammaproteobacteria</taxon>
        <taxon>Legionellales</taxon>
        <taxon>Legionellaceae</taxon>
        <taxon>Legionella</taxon>
    </lineage>
</organism>
<protein>
    <submittedName>
        <fullName evidence="2">Recombination regulator RecX</fullName>
    </submittedName>
</protein>
<evidence type="ECO:0000256" key="1">
    <source>
        <dbReference type="ARBA" id="ARBA00022490"/>
    </source>
</evidence>
<reference evidence="2 3" key="1">
    <citation type="submission" date="2014-06" db="EMBL/GenBank/DDBJ databases">
        <authorList>
            <person name="Urmite Genomes Urmite Genomes"/>
        </authorList>
    </citation>
    <scope>NUCLEOTIDE SEQUENCE [LARGE SCALE GENOMIC DNA]</scope>
</reference>
<dbReference type="AlphaFoldDB" id="A0A078KX01"/>
<dbReference type="PANTHER" id="PTHR33602">
    <property type="entry name" value="REGULATORY PROTEIN RECX FAMILY PROTEIN"/>
    <property type="match status" value="1"/>
</dbReference>
<dbReference type="RefSeq" id="WP_043872830.1">
    <property type="nucleotide sequence ID" value="NZ_CCVW01000001.1"/>
</dbReference>
<dbReference type="OrthoDB" id="5641919at2"/>
<evidence type="ECO:0000313" key="3">
    <source>
        <dbReference type="Proteomes" id="UP000044071"/>
    </source>
</evidence>
<sequence length="154" mass="17474">MSRIIDVAIKRLSDSSCSEYELRRYLEEEFSSMSNLDTCIDSTIKQLRESHLVNDLRLALNLAQRYAHKGNSFITQVLAQKGIAEAAIAAVLQSLENENVRALDEARKKLGGQWDSSEKAMTLLHRFLSGRKFPYAVITTVIRQLGEQRRCSIN</sequence>
<dbReference type="eggNOG" id="COG2137">
    <property type="taxonomic scope" value="Bacteria"/>
</dbReference>
<name>A0A078KX01_9GAMM</name>
<dbReference type="InterPro" id="IPR003783">
    <property type="entry name" value="Regulatory_RecX"/>
</dbReference>
<dbReference type="STRING" id="1034943.BN59_00525"/>
<dbReference type="Proteomes" id="UP000044071">
    <property type="component" value="Unassembled WGS sequence"/>
</dbReference>
<gene>
    <name evidence="2" type="ORF">BN59_00525</name>
</gene>
<proteinExistence type="predicted"/>
<dbReference type="EMBL" id="CCSB01000001">
    <property type="protein sequence ID" value="CDZ76258.1"/>
    <property type="molecule type" value="Genomic_DNA"/>
</dbReference>